<evidence type="ECO:0000256" key="5">
    <source>
        <dbReference type="ARBA" id="ARBA00022692"/>
    </source>
</evidence>
<comment type="caution">
    <text evidence="9">The sequence shown here is derived from an EMBL/GenBank/DDBJ whole genome shotgun (WGS) entry which is preliminary data.</text>
</comment>
<feature type="transmembrane region" description="Helical" evidence="8">
    <location>
        <begin position="7"/>
        <end position="24"/>
    </location>
</feature>
<dbReference type="Proteomes" id="UP001597387">
    <property type="component" value="Unassembled WGS sequence"/>
</dbReference>
<feature type="transmembrane region" description="Helical" evidence="8">
    <location>
        <begin position="249"/>
        <end position="274"/>
    </location>
</feature>
<accession>A0ABW4ZLC3</accession>
<protein>
    <submittedName>
        <fullName evidence="9">AI-2E family transporter</fullName>
    </submittedName>
</protein>
<keyword evidence="3" id="KW-0813">Transport</keyword>
<comment type="similarity">
    <text evidence="2">Belongs to the autoinducer-2 exporter (AI-2E) (TC 2.A.86) family.</text>
</comment>
<dbReference type="InterPro" id="IPR002549">
    <property type="entry name" value="AI-2E-like"/>
</dbReference>
<evidence type="ECO:0000313" key="9">
    <source>
        <dbReference type="EMBL" id="MFD2162662.1"/>
    </source>
</evidence>
<dbReference type="PANTHER" id="PTHR21716:SF53">
    <property type="entry name" value="PERMEASE PERM-RELATED"/>
    <property type="match status" value="1"/>
</dbReference>
<name>A0ABW4ZLC3_9SPHI</name>
<comment type="subcellular location">
    <subcellularLocation>
        <location evidence="1">Cell membrane</location>
        <topology evidence="1">Multi-pass membrane protein</topology>
    </subcellularLocation>
</comment>
<organism evidence="9 10">
    <name type="scientific">Paradesertivirga mongoliensis</name>
    <dbReference type="NCBI Taxonomy" id="2100740"/>
    <lineage>
        <taxon>Bacteria</taxon>
        <taxon>Pseudomonadati</taxon>
        <taxon>Bacteroidota</taxon>
        <taxon>Sphingobacteriia</taxon>
        <taxon>Sphingobacteriales</taxon>
        <taxon>Sphingobacteriaceae</taxon>
        <taxon>Paradesertivirga</taxon>
    </lineage>
</organism>
<dbReference type="RefSeq" id="WP_255903162.1">
    <property type="nucleotide sequence ID" value="NZ_JAFMZO010000003.1"/>
</dbReference>
<keyword evidence="6 8" id="KW-1133">Transmembrane helix</keyword>
<dbReference type="Pfam" id="PF01594">
    <property type="entry name" value="AI-2E_transport"/>
    <property type="match status" value="1"/>
</dbReference>
<evidence type="ECO:0000313" key="10">
    <source>
        <dbReference type="Proteomes" id="UP001597387"/>
    </source>
</evidence>
<keyword evidence="10" id="KW-1185">Reference proteome</keyword>
<evidence type="ECO:0000256" key="8">
    <source>
        <dbReference type="SAM" id="Phobius"/>
    </source>
</evidence>
<sequence>MRSKLTISKALQVLLLVFLVIAGLYYARTFLIPIAFAGIISMLLVPLGRRLEGRGLSRGFSAVVCLLVFILSVSGIIALLVWQISDLAKDFSQLEQKLTQAIEQLKGFFNQKLGIPHAEQEKIIQQQQQSGQGSASKMVSGVMGVLVDIILVLVYTFLFIYFRTHLRTFVMKLTPADEHEKTNKIINDCGQVAHKYLTGMFMMIVLLWILYGIGFSVAGVPNAVFFAVLCGVLEIVPFVGNLTGSGITFIMALSQGGTTVAIGVAITYALVQFIQTYIIEPLVVGGEVNINPLFTILVLILGEELWGIPGMVLAIPLLGITKIVFDNVEALKPYGFLIGEEKKKRSGGFIDKIKGWFNRTEKKEKRP</sequence>
<evidence type="ECO:0000256" key="3">
    <source>
        <dbReference type="ARBA" id="ARBA00022448"/>
    </source>
</evidence>
<dbReference type="PANTHER" id="PTHR21716">
    <property type="entry name" value="TRANSMEMBRANE PROTEIN"/>
    <property type="match status" value="1"/>
</dbReference>
<feature type="transmembrane region" description="Helical" evidence="8">
    <location>
        <begin position="196"/>
        <end position="217"/>
    </location>
</feature>
<feature type="transmembrane region" description="Helical" evidence="8">
    <location>
        <begin position="223"/>
        <end position="242"/>
    </location>
</feature>
<reference evidence="10" key="1">
    <citation type="journal article" date="2019" name="Int. J. Syst. Evol. Microbiol.">
        <title>The Global Catalogue of Microorganisms (GCM) 10K type strain sequencing project: providing services to taxonomists for standard genome sequencing and annotation.</title>
        <authorList>
            <consortium name="The Broad Institute Genomics Platform"/>
            <consortium name="The Broad Institute Genome Sequencing Center for Infectious Disease"/>
            <person name="Wu L."/>
            <person name="Ma J."/>
        </authorList>
    </citation>
    <scope>NUCLEOTIDE SEQUENCE [LARGE SCALE GENOMIC DNA]</scope>
    <source>
        <strain evidence="10">KCTC 42217</strain>
    </source>
</reference>
<evidence type="ECO:0000256" key="7">
    <source>
        <dbReference type="ARBA" id="ARBA00023136"/>
    </source>
</evidence>
<evidence type="ECO:0000256" key="6">
    <source>
        <dbReference type="ARBA" id="ARBA00022989"/>
    </source>
</evidence>
<dbReference type="EMBL" id="JBHUHZ010000001">
    <property type="protein sequence ID" value="MFD2162662.1"/>
    <property type="molecule type" value="Genomic_DNA"/>
</dbReference>
<gene>
    <name evidence="9" type="ORF">ACFSJU_09690</name>
</gene>
<keyword evidence="7 8" id="KW-0472">Membrane</keyword>
<feature type="transmembrane region" description="Helical" evidence="8">
    <location>
        <begin position="138"/>
        <end position="162"/>
    </location>
</feature>
<proteinExistence type="inferred from homology"/>
<feature type="transmembrane region" description="Helical" evidence="8">
    <location>
        <begin position="294"/>
        <end position="318"/>
    </location>
</feature>
<feature type="transmembrane region" description="Helical" evidence="8">
    <location>
        <begin position="60"/>
        <end position="84"/>
    </location>
</feature>
<evidence type="ECO:0000256" key="2">
    <source>
        <dbReference type="ARBA" id="ARBA00009773"/>
    </source>
</evidence>
<evidence type="ECO:0000256" key="4">
    <source>
        <dbReference type="ARBA" id="ARBA00022475"/>
    </source>
</evidence>
<keyword evidence="5 8" id="KW-0812">Transmembrane</keyword>
<keyword evidence="4" id="KW-1003">Cell membrane</keyword>
<feature type="transmembrane region" description="Helical" evidence="8">
    <location>
        <begin position="30"/>
        <end position="48"/>
    </location>
</feature>
<evidence type="ECO:0000256" key="1">
    <source>
        <dbReference type="ARBA" id="ARBA00004651"/>
    </source>
</evidence>